<keyword evidence="7" id="KW-1185">Reference proteome</keyword>
<dbReference type="InterPro" id="IPR019376">
    <property type="entry name" value="Myeloid_leukemia_factor"/>
</dbReference>
<evidence type="ECO:0000256" key="5">
    <source>
        <dbReference type="SAM" id="MobiDB-lite"/>
    </source>
</evidence>
<evidence type="ECO:0000313" key="7">
    <source>
        <dbReference type="Proteomes" id="UP001497623"/>
    </source>
</evidence>
<sequence>MSLFGFNNDPFFGGGHRNMMQQMDQMMTSMMRSPFEEDPFFAGAQAGPAFPSLMAPPTHPAHPAAAQRQVMNRQHRMSDPFAAMGMPNMNNIMESMMNGAGAGAGGHMYSSSSVMSMTTGPDGNPQVYQATSTNRGLPGGIREVRRTEADSRSNTRKMAVGHHIGDRGHVIERESRNGEMEEKQEFLNIDEEEAHRFNDEFRHEVQRHTGNAALEYSPRHRHNANRHSYASNVPAITNSNYSRRASPMLALTGGPSGGVSSGGVSRVRRRDREERGQRPSRRN</sequence>
<name>A0AAV2REL1_MEGNR</name>
<comment type="subcellular location">
    <subcellularLocation>
        <location evidence="1">Cytoplasm</location>
    </subcellularLocation>
</comment>
<dbReference type="PANTHER" id="PTHR13105">
    <property type="entry name" value="MYELOID LEUKEMIA FACTOR"/>
    <property type="match status" value="1"/>
</dbReference>
<dbReference type="Pfam" id="PF10248">
    <property type="entry name" value="Mlf1IP"/>
    <property type="match status" value="1"/>
</dbReference>
<accession>A0AAV2REL1</accession>
<evidence type="ECO:0008006" key="8">
    <source>
        <dbReference type="Google" id="ProtNLM"/>
    </source>
</evidence>
<gene>
    <name evidence="6" type="ORF">MNOR_LOCUS24290</name>
</gene>
<dbReference type="AlphaFoldDB" id="A0AAV2REL1"/>
<feature type="region of interest" description="Disordered" evidence="5">
    <location>
        <begin position="246"/>
        <end position="283"/>
    </location>
</feature>
<protein>
    <recommendedName>
        <fullName evidence="8">Myeloid leukemia factor</fullName>
    </recommendedName>
</protein>
<keyword evidence="4" id="KW-0597">Phosphoprotein</keyword>
<evidence type="ECO:0000256" key="4">
    <source>
        <dbReference type="ARBA" id="ARBA00022553"/>
    </source>
</evidence>
<dbReference type="GO" id="GO:0005737">
    <property type="term" value="C:cytoplasm"/>
    <property type="evidence" value="ECO:0007669"/>
    <property type="project" value="UniProtKB-SubCell"/>
</dbReference>
<evidence type="ECO:0000256" key="2">
    <source>
        <dbReference type="ARBA" id="ARBA00008332"/>
    </source>
</evidence>
<proteinExistence type="inferred from homology"/>
<evidence type="ECO:0000256" key="1">
    <source>
        <dbReference type="ARBA" id="ARBA00004496"/>
    </source>
</evidence>
<comment type="caution">
    <text evidence="6">The sequence shown here is derived from an EMBL/GenBank/DDBJ whole genome shotgun (WGS) entry which is preliminary data.</text>
</comment>
<reference evidence="6 7" key="1">
    <citation type="submission" date="2024-05" db="EMBL/GenBank/DDBJ databases">
        <authorList>
            <person name="Wallberg A."/>
        </authorList>
    </citation>
    <scope>NUCLEOTIDE SEQUENCE [LARGE SCALE GENOMIC DNA]</scope>
</reference>
<comment type="similarity">
    <text evidence="2">Belongs to the MLF family.</text>
</comment>
<dbReference type="EMBL" id="CAXKWB010022160">
    <property type="protein sequence ID" value="CAL4124154.1"/>
    <property type="molecule type" value="Genomic_DNA"/>
</dbReference>
<keyword evidence="3" id="KW-0963">Cytoplasm</keyword>
<evidence type="ECO:0000256" key="3">
    <source>
        <dbReference type="ARBA" id="ARBA00022490"/>
    </source>
</evidence>
<evidence type="ECO:0000313" key="6">
    <source>
        <dbReference type="EMBL" id="CAL4124154.1"/>
    </source>
</evidence>
<organism evidence="6 7">
    <name type="scientific">Meganyctiphanes norvegica</name>
    <name type="common">Northern krill</name>
    <name type="synonym">Thysanopoda norvegica</name>
    <dbReference type="NCBI Taxonomy" id="48144"/>
    <lineage>
        <taxon>Eukaryota</taxon>
        <taxon>Metazoa</taxon>
        <taxon>Ecdysozoa</taxon>
        <taxon>Arthropoda</taxon>
        <taxon>Crustacea</taxon>
        <taxon>Multicrustacea</taxon>
        <taxon>Malacostraca</taxon>
        <taxon>Eumalacostraca</taxon>
        <taxon>Eucarida</taxon>
        <taxon>Euphausiacea</taxon>
        <taxon>Euphausiidae</taxon>
        <taxon>Meganyctiphanes</taxon>
    </lineage>
</organism>
<dbReference type="Proteomes" id="UP001497623">
    <property type="component" value="Unassembled WGS sequence"/>
</dbReference>